<dbReference type="AlphaFoldDB" id="A0A6M3K6J1"/>
<protein>
    <submittedName>
        <fullName evidence="1">Uncharacterized protein</fullName>
    </submittedName>
</protein>
<dbReference type="EMBL" id="MT142248">
    <property type="protein sequence ID" value="QJA76865.1"/>
    <property type="molecule type" value="Genomic_DNA"/>
</dbReference>
<accession>A0A6M3K6J1</accession>
<sequence length="70" mass="7536">MRTLVLTLSLPDIPEDTSRARQVFEALSEYQAAVFTNNRDPIRAPDDAVGLDGNGTFTAANGVVIREGMA</sequence>
<gene>
    <name evidence="1" type="ORF">MM415A01412_0013</name>
</gene>
<proteinExistence type="predicted"/>
<name>A0A6M3K6J1_9ZZZZ</name>
<organism evidence="1">
    <name type="scientific">viral metagenome</name>
    <dbReference type="NCBI Taxonomy" id="1070528"/>
    <lineage>
        <taxon>unclassified sequences</taxon>
        <taxon>metagenomes</taxon>
        <taxon>organismal metagenomes</taxon>
    </lineage>
</organism>
<evidence type="ECO:0000313" key="1">
    <source>
        <dbReference type="EMBL" id="QJA76865.1"/>
    </source>
</evidence>
<reference evidence="1" key="1">
    <citation type="submission" date="2020-03" db="EMBL/GenBank/DDBJ databases">
        <title>The deep terrestrial virosphere.</title>
        <authorList>
            <person name="Holmfeldt K."/>
            <person name="Nilsson E."/>
            <person name="Simone D."/>
            <person name="Lopez-Fernandez M."/>
            <person name="Wu X."/>
            <person name="de Brujin I."/>
            <person name="Lundin D."/>
            <person name="Andersson A."/>
            <person name="Bertilsson S."/>
            <person name="Dopson M."/>
        </authorList>
    </citation>
    <scope>NUCLEOTIDE SEQUENCE</scope>
    <source>
        <strain evidence="1">MM415A01412</strain>
    </source>
</reference>